<dbReference type="EMBL" id="JAEPRJ010000001">
    <property type="protein sequence ID" value="MBK5898631.1"/>
    <property type="molecule type" value="Genomic_DNA"/>
</dbReference>
<reference evidence="1 2" key="1">
    <citation type="submission" date="2021-01" db="EMBL/GenBank/DDBJ databases">
        <title>Isolation and description of Catonella massiliensis sp. nov., a novel Catonella species, isolated from a stable periodontitis subject.</title>
        <authorList>
            <person name="Antezack A."/>
            <person name="Boxberger M."/>
            <person name="La Scola B."/>
            <person name="Monnet-Corti V."/>
        </authorList>
    </citation>
    <scope>NUCLEOTIDE SEQUENCE [LARGE SCALE GENOMIC DNA]</scope>
    <source>
        <strain evidence="1 2">Marseille-Q4567</strain>
    </source>
</reference>
<accession>A0ABS1J3C6</accession>
<protein>
    <submittedName>
        <fullName evidence="1">Uncharacterized protein</fullName>
    </submittedName>
</protein>
<evidence type="ECO:0000313" key="2">
    <source>
        <dbReference type="Proteomes" id="UP000604730"/>
    </source>
</evidence>
<sequence length="96" mass="10803">MYIMSKDGLSLINMDKVETIYIKERTKAISATFPNGGGCHLAGYEKLENTKFALEALYSAITANDTIFRFPHETDLDTAKQHREHVKTKKTRHGGS</sequence>
<keyword evidence="2" id="KW-1185">Reference proteome</keyword>
<comment type="caution">
    <text evidence="1">The sequence shown here is derived from an EMBL/GenBank/DDBJ whole genome shotgun (WGS) entry which is preliminary data.</text>
</comment>
<proteinExistence type="predicted"/>
<gene>
    <name evidence="1" type="ORF">JJN12_12760</name>
</gene>
<name>A0ABS1J3C6_9FIRM</name>
<dbReference type="RefSeq" id="WP_208430035.1">
    <property type="nucleotide sequence ID" value="NZ_JAEPRJ010000001.1"/>
</dbReference>
<evidence type="ECO:0000313" key="1">
    <source>
        <dbReference type="EMBL" id="MBK5898631.1"/>
    </source>
</evidence>
<organism evidence="1 2">
    <name type="scientific">Catonella massiliensis</name>
    <dbReference type="NCBI Taxonomy" id="2799636"/>
    <lineage>
        <taxon>Bacteria</taxon>
        <taxon>Bacillati</taxon>
        <taxon>Bacillota</taxon>
        <taxon>Clostridia</taxon>
        <taxon>Lachnospirales</taxon>
        <taxon>Lachnospiraceae</taxon>
        <taxon>Catonella</taxon>
    </lineage>
</organism>
<dbReference type="Proteomes" id="UP000604730">
    <property type="component" value="Unassembled WGS sequence"/>
</dbReference>